<gene>
    <name evidence="1" type="ORF">L6452_32036</name>
</gene>
<sequence>MDENDVAFGVLLERNQWMRCPVCRHCVELDNDVELNFVTSVEKKVTTIDATVKILDFCGGYFISCKVS</sequence>
<proteinExistence type="predicted"/>
<comment type="caution">
    <text evidence="1">The sequence shown here is derived from an EMBL/GenBank/DDBJ whole genome shotgun (WGS) entry which is preliminary data.</text>
</comment>
<dbReference type="Proteomes" id="UP001055879">
    <property type="component" value="Linkage Group LG11"/>
</dbReference>
<keyword evidence="2" id="KW-1185">Reference proteome</keyword>
<evidence type="ECO:0000313" key="1">
    <source>
        <dbReference type="EMBL" id="KAI3692225.1"/>
    </source>
</evidence>
<reference evidence="2" key="1">
    <citation type="journal article" date="2022" name="Mol. Ecol. Resour.">
        <title>The genomes of chicory, endive, great burdock and yacon provide insights into Asteraceae palaeo-polyploidization history and plant inulin production.</title>
        <authorList>
            <person name="Fan W."/>
            <person name="Wang S."/>
            <person name="Wang H."/>
            <person name="Wang A."/>
            <person name="Jiang F."/>
            <person name="Liu H."/>
            <person name="Zhao H."/>
            <person name="Xu D."/>
            <person name="Zhang Y."/>
        </authorList>
    </citation>
    <scope>NUCLEOTIDE SEQUENCE [LARGE SCALE GENOMIC DNA]</scope>
    <source>
        <strain evidence="2">cv. Niubang</strain>
    </source>
</reference>
<dbReference type="EMBL" id="CM042057">
    <property type="protein sequence ID" value="KAI3692225.1"/>
    <property type="molecule type" value="Genomic_DNA"/>
</dbReference>
<organism evidence="1 2">
    <name type="scientific">Arctium lappa</name>
    <name type="common">Greater burdock</name>
    <name type="synonym">Lappa major</name>
    <dbReference type="NCBI Taxonomy" id="4217"/>
    <lineage>
        <taxon>Eukaryota</taxon>
        <taxon>Viridiplantae</taxon>
        <taxon>Streptophyta</taxon>
        <taxon>Embryophyta</taxon>
        <taxon>Tracheophyta</taxon>
        <taxon>Spermatophyta</taxon>
        <taxon>Magnoliopsida</taxon>
        <taxon>eudicotyledons</taxon>
        <taxon>Gunneridae</taxon>
        <taxon>Pentapetalae</taxon>
        <taxon>asterids</taxon>
        <taxon>campanulids</taxon>
        <taxon>Asterales</taxon>
        <taxon>Asteraceae</taxon>
        <taxon>Carduoideae</taxon>
        <taxon>Cardueae</taxon>
        <taxon>Arctiinae</taxon>
        <taxon>Arctium</taxon>
    </lineage>
</organism>
<protein>
    <submittedName>
        <fullName evidence="1">Uncharacterized protein</fullName>
    </submittedName>
</protein>
<evidence type="ECO:0000313" key="2">
    <source>
        <dbReference type="Proteomes" id="UP001055879"/>
    </source>
</evidence>
<accession>A0ACB8Z3D4</accession>
<reference evidence="1 2" key="2">
    <citation type="journal article" date="2022" name="Mol. Ecol. Resour.">
        <title>The genomes of chicory, endive, great burdock and yacon provide insights into Asteraceae paleo-polyploidization history and plant inulin production.</title>
        <authorList>
            <person name="Fan W."/>
            <person name="Wang S."/>
            <person name="Wang H."/>
            <person name="Wang A."/>
            <person name="Jiang F."/>
            <person name="Liu H."/>
            <person name="Zhao H."/>
            <person name="Xu D."/>
            <person name="Zhang Y."/>
        </authorList>
    </citation>
    <scope>NUCLEOTIDE SEQUENCE [LARGE SCALE GENOMIC DNA]</scope>
    <source>
        <strain evidence="2">cv. Niubang</strain>
    </source>
</reference>
<name>A0ACB8Z3D4_ARCLA</name>